<evidence type="ECO:0000259" key="5">
    <source>
        <dbReference type="Pfam" id="PF02558"/>
    </source>
</evidence>
<keyword evidence="2 4" id="KW-0521">NADP</keyword>
<evidence type="ECO:0000259" key="6">
    <source>
        <dbReference type="Pfam" id="PF08546"/>
    </source>
</evidence>
<dbReference type="SUPFAM" id="SSF51735">
    <property type="entry name" value="NAD(P)-binding Rossmann-fold domains"/>
    <property type="match status" value="1"/>
</dbReference>
<dbReference type="Gene3D" id="3.40.50.720">
    <property type="entry name" value="NAD(P)-binding Rossmann-like Domain"/>
    <property type="match status" value="1"/>
</dbReference>
<sequence length="306" mass="34736">MKKIKNVSLIGLGAIGSAYGSKLHTLLGASFRVVANEERIRRYKSEGLNVDGTVFHFNYILPEAKTEPADLVIFAVKNAELEQAILDMKHHIGPDTIILSLLNGISSEEEIYEATNNEHILYSMCVGIDALRTNNKIRFSSMGKICFGERDQTTSDNIIALRELFDMADIPYEIPENIWHAIWAKFMFNVGVNQTSAVFRASFKYFQEIPALHQWMEQAMYEVVEISKSIGVHLTEDDLRNYRPILMNLAPDGQTSMLQDIEANRKTEVEYFAGKVCELGKKYQIPTPVNDQLYKMITIIESMAKL</sequence>
<dbReference type="EC" id="1.1.1.169" evidence="4"/>
<accession>A0ABV8H125</accession>
<comment type="similarity">
    <text evidence="1 4">Belongs to the ketopantoate reductase family.</text>
</comment>
<keyword evidence="3 4" id="KW-0560">Oxidoreductase</keyword>
<dbReference type="PANTHER" id="PTHR21708">
    <property type="entry name" value="PROBABLE 2-DEHYDROPANTOATE 2-REDUCTASE"/>
    <property type="match status" value="1"/>
</dbReference>
<feature type="domain" description="Ketopantoate reductase N-terminal" evidence="5">
    <location>
        <begin position="9"/>
        <end position="151"/>
    </location>
</feature>
<dbReference type="InterPro" id="IPR051402">
    <property type="entry name" value="KPR-Related"/>
</dbReference>
<evidence type="ECO:0000313" key="7">
    <source>
        <dbReference type="EMBL" id="MFC4024891.1"/>
    </source>
</evidence>
<keyword evidence="8" id="KW-1185">Reference proteome</keyword>
<proteinExistence type="inferred from homology"/>
<comment type="catalytic activity">
    <reaction evidence="4">
        <text>(R)-pantoate + NADP(+) = 2-dehydropantoate + NADPH + H(+)</text>
        <dbReference type="Rhea" id="RHEA:16233"/>
        <dbReference type="ChEBI" id="CHEBI:11561"/>
        <dbReference type="ChEBI" id="CHEBI:15378"/>
        <dbReference type="ChEBI" id="CHEBI:15980"/>
        <dbReference type="ChEBI" id="CHEBI:57783"/>
        <dbReference type="ChEBI" id="CHEBI:58349"/>
        <dbReference type="EC" id="1.1.1.169"/>
    </reaction>
</comment>
<dbReference type="InterPro" id="IPR013328">
    <property type="entry name" value="6PGD_dom2"/>
</dbReference>
<evidence type="ECO:0000256" key="3">
    <source>
        <dbReference type="ARBA" id="ARBA00023002"/>
    </source>
</evidence>
<dbReference type="Gene3D" id="1.10.1040.10">
    <property type="entry name" value="N-(1-d-carboxylethyl)-l-norvaline Dehydrogenase, domain 2"/>
    <property type="match status" value="1"/>
</dbReference>
<evidence type="ECO:0000313" key="8">
    <source>
        <dbReference type="Proteomes" id="UP001595772"/>
    </source>
</evidence>
<protein>
    <recommendedName>
        <fullName evidence="4">2-dehydropantoate 2-reductase</fullName>
        <ecNumber evidence="4">1.1.1.169</ecNumber>
    </recommendedName>
    <alternativeName>
        <fullName evidence="4">Ketopantoate reductase</fullName>
    </alternativeName>
</protein>
<dbReference type="EMBL" id="JBHSAO010000010">
    <property type="protein sequence ID" value="MFC4024891.1"/>
    <property type="molecule type" value="Genomic_DNA"/>
</dbReference>
<feature type="domain" description="Ketopantoate reductase C-terminal" evidence="6">
    <location>
        <begin position="177"/>
        <end position="299"/>
    </location>
</feature>
<dbReference type="Proteomes" id="UP001595772">
    <property type="component" value="Unassembled WGS sequence"/>
</dbReference>
<organism evidence="7 8">
    <name type="scientific">Oceanobacillus longus</name>
    <dbReference type="NCBI Taxonomy" id="930120"/>
    <lineage>
        <taxon>Bacteria</taxon>
        <taxon>Bacillati</taxon>
        <taxon>Bacillota</taxon>
        <taxon>Bacilli</taxon>
        <taxon>Bacillales</taxon>
        <taxon>Bacillaceae</taxon>
        <taxon>Oceanobacillus</taxon>
    </lineage>
</organism>
<dbReference type="InterPro" id="IPR036291">
    <property type="entry name" value="NAD(P)-bd_dom_sf"/>
</dbReference>
<evidence type="ECO:0000256" key="1">
    <source>
        <dbReference type="ARBA" id="ARBA00007870"/>
    </source>
</evidence>
<gene>
    <name evidence="7" type="ORF">ACFOUV_13895</name>
</gene>
<dbReference type="InterPro" id="IPR008927">
    <property type="entry name" value="6-PGluconate_DH-like_C_sf"/>
</dbReference>
<reference evidence="8" key="1">
    <citation type="journal article" date="2019" name="Int. J. Syst. Evol. Microbiol.">
        <title>The Global Catalogue of Microorganisms (GCM) 10K type strain sequencing project: providing services to taxonomists for standard genome sequencing and annotation.</title>
        <authorList>
            <consortium name="The Broad Institute Genomics Platform"/>
            <consortium name="The Broad Institute Genome Sequencing Center for Infectious Disease"/>
            <person name="Wu L."/>
            <person name="Ma J."/>
        </authorList>
    </citation>
    <scope>NUCLEOTIDE SEQUENCE [LARGE SCALE GENOMIC DNA]</scope>
    <source>
        <strain evidence="8">IBRC-M 10703</strain>
    </source>
</reference>
<dbReference type="RefSeq" id="WP_379497387.1">
    <property type="nucleotide sequence ID" value="NZ_JBHSAO010000010.1"/>
</dbReference>
<dbReference type="SUPFAM" id="SSF48179">
    <property type="entry name" value="6-phosphogluconate dehydrogenase C-terminal domain-like"/>
    <property type="match status" value="1"/>
</dbReference>
<dbReference type="InterPro" id="IPR003710">
    <property type="entry name" value="ApbA"/>
</dbReference>
<comment type="pathway">
    <text evidence="4">Cofactor biosynthesis; (R)-pantothenate biosynthesis; (R)-pantoate from 3-methyl-2-oxobutanoate: step 2/2.</text>
</comment>
<evidence type="ECO:0000256" key="4">
    <source>
        <dbReference type="RuleBase" id="RU362068"/>
    </source>
</evidence>
<dbReference type="Pfam" id="PF02558">
    <property type="entry name" value="ApbA"/>
    <property type="match status" value="1"/>
</dbReference>
<evidence type="ECO:0000256" key="2">
    <source>
        <dbReference type="ARBA" id="ARBA00022857"/>
    </source>
</evidence>
<dbReference type="InterPro" id="IPR013332">
    <property type="entry name" value="KPR_N"/>
</dbReference>
<comment type="caution">
    <text evidence="7">The sequence shown here is derived from an EMBL/GenBank/DDBJ whole genome shotgun (WGS) entry which is preliminary data.</text>
</comment>
<dbReference type="PANTHER" id="PTHR21708:SF26">
    <property type="entry name" value="2-DEHYDROPANTOATE 2-REDUCTASE"/>
    <property type="match status" value="1"/>
</dbReference>
<dbReference type="NCBIfam" id="TIGR00745">
    <property type="entry name" value="apbA_panE"/>
    <property type="match status" value="1"/>
</dbReference>
<dbReference type="Pfam" id="PF08546">
    <property type="entry name" value="ApbA_C"/>
    <property type="match status" value="1"/>
</dbReference>
<name>A0ABV8H125_9BACI</name>
<dbReference type="InterPro" id="IPR013752">
    <property type="entry name" value="KPA_reductase"/>
</dbReference>
<keyword evidence="4" id="KW-0566">Pantothenate biosynthesis</keyword>
<comment type="function">
    <text evidence="4">Catalyzes the NADPH-dependent reduction of ketopantoate into pantoic acid.</text>
</comment>